<comment type="caution">
    <text evidence="2">The sequence shown here is derived from an EMBL/GenBank/DDBJ whole genome shotgun (WGS) entry which is preliminary data.</text>
</comment>
<evidence type="ECO:0000313" key="3">
    <source>
        <dbReference type="Proteomes" id="UP001375240"/>
    </source>
</evidence>
<protein>
    <recommendedName>
        <fullName evidence="4">DUF1690-domain-containing protein</fullName>
    </recommendedName>
</protein>
<accession>A0AAV9UXM4</accession>
<feature type="compositionally biased region" description="Basic and acidic residues" evidence="1">
    <location>
        <begin position="54"/>
        <end position="63"/>
    </location>
</feature>
<evidence type="ECO:0000313" key="2">
    <source>
        <dbReference type="EMBL" id="KAK6350364.1"/>
    </source>
</evidence>
<gene>
    <name evidence="2" type="ORF">TWF696_006596</name>
</gene>
<sequence length="159" mass="17874">MGSAQSSPSDHHVFRGGHGQLGFGLIESLQQNPESDATRERTLHLTIQKKVTEELQKLHDKETSTPGVTDENTTTEPSQAHDLDRNSVAHSITALSQKLSAQPKSFDEEESVKKAEVSVVRCLRLNDRRPLDCWKEVDDFKREVARLETRFVNKIVGDI</sequence>
<name>A0AAV9UXM4_9PEZI</name>
<proteinExistence type="predicted"/>
<organism evidence="2 3">
    <name type="scientific">Orbilia brochopaga</name>
    <dbReference type="NCBI Taxonomy" id="3140254"/>
    <lineage>
        <taxon>Eukaryota</taxon>
        <taxon>Fungi</taxon>
        <taxon>Dikarya</taxon>
        <taxon>Ascomycota</taxon>
        <taxon>Pezizomycotina</taxon>
        <taxon>Orbiliomycetes</taxon>
        <taxon>Orbiliales</taxon>
        <taxon>Orbiliaceae</taxon>
        <taxon>Orbilia</taxon>
    </lineage>
</organism>
<dbReference type="Proteomes" id="UP001375240">
    <property type="component" value="Unassembled WGS sequence"/>
</dbReference>
<dbReference type="InterPro" id="IPR012471">
    <property type="entry name" value="DUF1690"/>
</dbReference>
<feature type="compositionally biased region" description="Polar residues" evidence="1">
    <location>
        <begin position="64"/>
        <end position="78"/>
    </location>
</feature>
<dbReference type="AlphaFoldDB" id="A0AAV9UXM4"/>
<dbReference type="Pfam" id="PF07956">
    <property type="entry name" value="DUF1690"/>
    <property type="match status" value="1"/>
</dbReference>
<dbReference type="EMBL" id="JAVHNQ010000004">
    <property type="protein sequence ID" value="KAK6350364.1"/>
    <property type="molecule type" value="Genomic_DNA"/>
</dbReference>
<keyword evidence="3" id="KW-1185">Reference proteome</keyword>
<feature type="region of interest" description="Disordered" evidence="1">
    <location>
        <begin position="54"/>
        <end position="85"/>
    </location>
</feature>
<evidence type="ECO:0000256" key="1">
    <source>
        <dbReference type="SAM" id="MobiDB-lite"/>
    </source>
</evidence>
<reference evidence="2 3" key="1">
    <citation type="submission" date="2019-10" db="EMBL/GenBank/DDBJ databases">
        <authorList>
            <person name="Palmer J.M."/>
        </authorList>
    </citation>
    <scope>NUCLEOTIDE SEQUENCE [LARGE SCALE GENOMIC DNA]</scope>
    <source>
        <strain evidence="2 3">TWF696</strain>
    </source>
</reference>
<evidence type="ECO:0008006" key="4">
    <source>
        <dbReference type="Google" id="ProtNLM"/>
    </source>
</evidence>